<comment type="catalytic activity">
    <reaction evidence="16 17">
        <text>di-trans,octa-cis-undecaprenyl diphosphate + H2O = di-trans,octa-cis-undecaprenyl phosphate + phosphate + H(+)</text>
        <dbReference type="Rhea" id="RHEA:28094"/>
        <dbReference type="ChEBI" id="CHEBI:15377"/>
        <dbReference type="ChEBI" id="CHEBI:15378"/>
        <dbReference type="ChEBI" id="CHEBI:43474"/>
        <dbReference type="ChEBI" id="CHEBI:58405"/>
        <dbReference type="ChEBI" id="CHEBI:60392"/>
        <dbReference type="EC" id="3.6.1.27"/>
    </reaction>
</comment>
<name>A0A9D1T6K0_9FIRM</name>
<evidence type="ECO:0000256" key="6">
    <source>
        <dbReference type="ARBA" id="ARBA00022692"/>
    </source>
</evidence>
<reference evidence="18" key="1">
    <citation type="submission" date="2020-10" db="EMBL/GenBank/DDBJ databases">
        <authorList>
            <person name="Gilroy R."/>
        </authorList>
    </citation>
    <scope>NUCLEOTIDE SEQUENCE</scope>
    <source>
        <strain evidence="18">ChiBcec2-4451</strain>
    </source>
</reference>
<protein>
    <recommendedName>
        <fullName evidence="4 17">Undecaprenyl-diphosphatase</fullName>
        <ecNumber evidence="3 17">3.6.1.27</ecNumber>
    </recommendedName>
    <alternativeName>
        <fullName evidence="15 17">Bacitracin resistance protein</fullName>
    </alternativeName>
    <alternativeName>
        <fullName evidence="14 17">Undecaprenyl pyrophosphate phosphatase</fullName>
    </alternativeName>
</protein>
<dbReference type="GO" id="GO:0005886">
    <property type="term" value="C:plasma membrane"/>
    <property type="evidence" value="ECO:0007669"/>
    <property type="project" value="UniProtKB-SubCell"/>
</dbReference>
<keyword evidence="9 17" id="KW-0573">Peptidoglycan synthesis</keyword>
<dbReference type="GO" id="GO:0050380">
    <property type="term" value="F:undecaprenyl-diphosphatase activity"/>
    <property type="evidence" value="ECO:0007669"/>
    <property type="project" value="UniProtKB-UniRule"/>
</dbReference>
<evidence type="ECO:0000256" key="4">
    <source>
        <dbReference type="ARBA" id="ARBA00021581"/>
    </source>
</evidence>
<sequence>MSFFEAILMGIVQGITEFLPVSSSGHLAVIGRLLNIQEEAGLSFEVLLHVGTLAAVCLAFREDIRRMALELIRMINDILYNGTTYFHNRFHGEDARDYRKLLHNNYRKLVTMLVISTIPTGILGYLMQGIVQRASVSLLATGLGFLVTGVLLFVMDNWRPGKKIPKDMKTSHALAIGICQGLGTFPGVSRLGLTMTAGLMCGLNRGFAVRYSFLLSVPAVIGALILELQTASFPAMSWRLGGLYAAGTVAAAVTGCLVIRWMLNFVKRRKFFIFSAYCFLLGIVTIVCHFVFS</sequence>
<evidence type="ECO:0000256" key="5">
    <source>
        <dbReference type="ARBA" id="ARBA00022475"/>
    </source>
</evidence>
<evidence type="ECO:0000256" key="10">
    <source>
        <dbReference type="ARBA" id="ARBA00022989"/>
    </source>
</evidence>
<evidence type="ECO:0000256" key="9">
    <source>
        <dbReference type="ARBA" id="ARBA00022984"/>
    </source>
</evidence>
<dbReference type="PANTHER" id="PTHR30622">
    <property type="entry name" value="UNDECAPRENYL-DIPHOSPHATASE"/>
    <property type="match status" value="1"/>
</dbReference>
<keyword evidence="8 17" id="KW-0133">Cell shape</keyword>
<feature type="transmembrane region" description="Helical" evidence="17">
    <location>
        <begin position="271"/>
        <end position="292"/>
    </location>
</feature>
<dbReference type="GO" id="GO:0046677">
    <property type="term" value="P:response to antibiotic"/>
    <property type="evidence" value="ECO:0007669"/>
    <property type="project" value="UniProtKB-UniRule"/>
</dbReference>
<evidence type="ECO:0000256" key="17">
    <source>
        <dbReference type="HAMAP-Rule" id="MF_01006"/>
    </source>
</evidence>
<dbReference type="HAMAP" id="MF_01006">
    <property type="entry name" value="Undec_diphosphatase"/>
    <property type="match status" value="1"/>
</dbReference>
<dbReference type="GO" id="GO:0008360">
    <property type="term" value="P:regulation of cell shape"/>
    <property type="evidence" value="ECO:0007669"/>
    <property type="project" value="UniProtKB-KW"/>
</dbReference>
<keyword evidence="13 17" id="KW-0961">Cell wall biogenesis/degradation</keyword>
<dbReference type="PANTHER" id="PTHR30622:SF2">
    <property type="entry name" value="UNDECAPRENYL-DIPHOSPHATASE"/>
    <property type="match status" value="1"/>
</dbReference>
<comment type="subcellular location">
    <subcellularLocation>
        <location evidence="1 17">Cell membrane</location>
        <topology evidence="1 17">Multi-pass membrane protein</topology>
    </subcellularLocation>
</comment>
<keyword evidence="10 17" id="KW-1133">Transmembrane helix</keyword>
<evidence type="ECO:0000256" key="13">
    <source>
        <dbReference type="ARBA" id="ARBA00023316"/>
    </source>
</evidence>
<keyword evidence="5 17" id="KW-1003">Cell membrane</keyword>
<dbReference type="GO" id="GO:0071555">
    <property type="term" value="P:cell wall organization"/>
    <property type="evidence" value="ECO:0007669"/>
    <property type="project" value="UniProtKB-KW"/>
</dbReference>
<gene>
    <name evidence="17" type="primary">uppP</name>
    <name evidence="18" type="ORF">IAA63_05285</name>
</gene>
<keyword evidence="12 17" id="KW-0046">Antibiotic resistance</keyword>
<feature type="transmembrane region" description="Helical" evidence="17">
    <location>
        <begin position="238"/>
        <end position="259"/>
    </location>
</feature>
<evidence type="ECO:0000313" key="18">
    <source>
        <dbReference type="EMBL" id="HIV12538.1"/>
    </source>
</evidence>
<dbReference type="Proteomes" id="UP000886723">
    <property type="component" value="Unassembled WGS sequence"/>
</dbReference>
<evidence type="ECO:0000256" key="1">
    <source>
        <dbReference type="ARBA" id="ARBA00004651"/>
    </source>
</evidence>
<comment type="miscellaneous">
    <text evidence="17">Bacitracin is thought to be involved in the inhibition of peptidoglycan synthesis by sequestering undecaprenyl diphosphate, thereby reducing the pool of lipid carrier available.</text>
</comment>
<evidence type="ECO:0000256" key="14">
    <source>
        <dbReference type="ARBA" id="ARBA00032707"/>
    </source>
</evidence>
<keyword evidence="6 17" id="KW-0812">Transmembrane</keyword>
<evidence type="ECO:0000256" key="15">
    <source>
        <dbReference type="ARBA" id="ARBA00032932"/>
    </source>
</evidence>
<evidence type="ECO:0000256" key="7">
    <source>
        <dbReference type="ARBA" id="ARBA00022801"/>
    </source>
</evidence>
<evidence type="ECO:0000256" key="8">
    <source>
        <dbReference type="ARBA" id="ARBA00022960"/>
    </source>
</evidence>
<accession>A0A9D1T6K0</accession>
<dbReference type="EMBL" id="DVON01000113">
    <property type="protein sequence ID" value="HIV12538.1"/>
    <property type="molecule type" value="Genomic_DNA"/>
</dbReference>
<proteinExistence type="inferred from homology"/>
<keyword evidence="11 17" id="KW-0472">Membrane</keyword>
<feature type="transmembrane region" description="Helical" evidence="17">
    <location>
        <begin position="134"/>
        <end position="154"/>
    </location>
</feature>
<feature type="transmembrane region" description="Helical" evidence="17">
    <location>
        <begin position="109"/>
        <end position="128"/>
    </location>
</feature>
<evidence type="ECO:0000313" key="19">
    <source>
        <dbReference type="Proteomes" id="UP000886723"/>
    </source>
</evidence>
<evidence type="ECO:0000256" key="3">
    <source>
        <dbReference type="ARBA" id="ARBA00012374"/>
    </source>
</evidence>
<dbReference type="Pfam" id="PF02673">
    <property type="entry name" value="BacA"/>
    <property type="match status" value="1"/>
</dbReference>
<feature type="transmembrane region" description="Helical" evidence="17">
    <location>
        <begin position="208"/>
        <end position="226"/>
    </location>
</feature>
<evidence type="ECO:0000256" key="2">
    <source>
        <dbReference type="ARBA" id="ARBA00010621"/>
    </source>
</evidence>
<dbReference type="InterPro" id="IPR003824">
    <property type="entry name" value="UppP"/>
</dbReference>
<evidence type="ECO:0000256" key="12">
    <source>
        <dbReference type="ARBA" id="ARBA00023251"/>
    </source>
</evidence>
<dbReference type="AlphaFoldDB" id="A0A9D1T6K0"/>
<comment type="caution">
    <text evidence="18">The sequence shown here is derived from an EMBL/GenBank/DDBJ whole genome shotgun (WGS) entry which is preliminary data.</text>
</comment>
<dbReference type="GO" id="GO:0009252">
    <property type="term" value="P:peptidoglycan biosynthetic process"/>
    <property type="evidence" value="ECO:0007669"/>
    <property type="project" value="UniProtKB-KW"/>
</dbReference>
<dbReference type="EC" id="3.6.1.27" evidence="3 17"/>
<evidence type="ECO:0000256" key="11">
    <source>
        <dbReference type="ARBA" id="ARBA00023136"/>
    </source>
</evidence>
<comment type="similarity">
    <text evidence="2 17">Belongs to the UppP family.</text>
</comment>
<evidence type="ECO:0000256" key="16">
    <source>
        <dbReference type="ARBA" id="ARBA00047594"/>
    </source>
</evidence>
<reference evidence="18" key="2">
    <citation type="journal article" date="2021" name="PeerJ">
        <title>Extensive microbial diversity within the chicken gut microbiome revealed by metagenomics and culture.</title>
        <authorList>
            <person name="Gilroy R."/>
            <person name="Ravi A."/>
            <person name="Getino M."/>
            <person name="Pursley I."/>
            <person name="Horton D.L."/>
            <person name="Alikhan N.F."/>
            <person name="Baker D."/>
            <person name="Gharbi K."/>
            <person name="Hall N."/>
            <person name="Watson M."/>
            <person name="Adriaenssens E.M."/>
            <person name="Foster-Nyarko E."/>
            <person name="Jarju S."/>
            <person name="Secka A."/>
            <person name="Antonio M."/>
            <person name="Oren A."/>
            <person name="Chaudhuri R.R."/>
            <person name="La Ragione R."/>
            <person name="Hildebrand F."/>
            <person name="Pallen M.J."/>
        </authorList>
    </citation>
    <scope>NUCLEOTIDE SEQUENCE</scope>
    <source>
        <strain evidence="18">ChiBcec2-4451</strain>
    </source>
</reference>
<organism evidence="18 19">
    <name type="scientific">Candidatus Pullilachnospira stercoravium</name>
    <dbReference type="NCBI Taxonomy" id="2840913"/>
    <lineage>
        <taxon>Bacteria</taxon>
        <taxon>Bacillati</taxon>
        <taxon>Bacillota</taxon>
        <taxon>Clostridia</taxon>
        <taxon>Lachnospirales</taxon>
        <taxon>Lachnospiraceae</taxon>
        <taxon>Lachnospiraceae incertae sedis</taxon>
        <taxon>Candidatus Pullilachnospira</taxon>
    </lineage>
</organism>
<keyword evidence="7 17" id="KW-0378">Hydrolase</keyword>
<comment type="function">
    <text evidence="17">Catalyzes the dephosphorylation of undecaprenyl diphosphate (UPP). Confers resistance to bacitracin.</text>
</comment>